<sequence length="97" mass="10913">MFGNFGDAIALTQPPLETRHARRGHLTRLIQNSSQLTDSLTPSGSRRSAVVRRAATFVADCSLQRYGDSQQYNTSLRLNKTSHLNKFVTHEVHRSCE</sequence>
<dbReference type="Proteomes" id="UP001497472">
    <property type="component" value="Unassembled WGS sequence"/>
</dbReference>
<reference evidence="1 2" key="1">
    <citation type="submission" date="2023-11" db="EMBL/GenBank/DDBJ databases">
        <authorList>
            <person name="Okamura Y."/>
        </authorList>
    </citation>
    <scope>NUCLEOTIDE SEQUENCE [LARGE SCALE GENOMIC DNA]</scope>
</reference>
<gene>
    <name evidence="1" type="ORF">LNINA_LOCUS11775</name>
</gene>
<evidence type="ECO:0000313" key="1">
    <source>
        <dbReference type="EMBL" id="CAK1552745.1"/>
    </source>
</evidence>
<protein>
    <submittedName>
        <fullName evidence="1">Uncharacterized protein</fullName>
    </submittedName>
</protein>
<comment type="caution">
    <text evidence="1">The sequence shown here is derived from an EMBL/GenBank/DDBJ whole genome shotgun (WGS) entry which is preliminary data.</text>
</comment>
<name>A0AAV1JWS1_9NEOP</name>
<proteinExistence type="predicted"/>
<keyword evidence="2" id="KW-1185">Reference proteome</keyword>
<dbReference type="AlphaFoldDB" id="A0AAV1JWS1"/>
<organism evidence="1 2">
    <name type="scientific">Leptosia nina</name>
    <dbReference type="NCBI Taxonomy" id="320188"/>
    <lineage>
        <taxon>Eukaryota</taxon>
        <taxon>Metazoa</taxon>
        <taxon>Ecdysozoa</taxon>
        <taxon>Arthropoda</taxon>
        <taxon>Hexapoda</taxon>
        <taxon>Insecta</taxon>
        <taxon>Pterygota</taxon>
        <taxon>Neoptera</taxon>
        <taxon>Endopterygota</taxon>
        <taxon>Lepidoptera</taxon>
        <taxon>Glossata</taxon>
        <taxon>Ditrysia</taxon>
        <taxon>Papilionoidea</taxon>
        <taxon>Pieridae</taxon>
        <taxon>Pierinae</taxon>
        <taxon>Leptosia</taxon>
    </lineage>
</organism>
<evidence type="ECO:0000313" key="2">
    <source>
        <dbReference type="Proteomes" id="UP001497472"/>
    </source>
</evidence>
<dbReference type="EMBL" id="CAVLEF010000163">
    <property type="protein sequence ID" value="CAK1552745.1"/>
    <property type="molecule type" value="Genomic_DNA"/>
</dbReference>
<accession>A0AAV1JWS1</accession>